<dbReference type="PROSITE" id="PS50110">
    <property type="entry name" value="RESPONSE_REGULATORY"/>
    <property type="match status" value="1"/>
</dbReference>
<evidence type="ECO:0000259" key="8">
    <source>
        <dbReference type="PROSITE" id="PS50110"/>
    </source>
</evidence>
<reference evidence="10" key="2">
    <citation type="submission" date="2021-09" db="EMBL/GenBank/DDBJ databases">
        <authorList>
            <person name="Gilroy R."/>
        </authorList>
    </citation>
    <scope>NUCLEOTIDE SEQUENCE</scope>
    <source>
        <strain evidence="10">USAMLcec4-12693</strain>
    </source>
</reference>
<evidence type="ECO:0000259" key="9">
    <source>
        <dbReference type="PROSITE" id="PS50930"/>
    </source>
</evidence>
<reference evidence="10" key="1">
    <citation type="journal article" date="2021" name="PeerJ">
        <title>Extensive microbial diversity within the chicken gut microbiome revealed by metagenomics and culture.</title>
        <authorList>
            <person name="Gilroy R."/>
            <person name="Ravi A."/>
            <person name="Getino M."/>
            <person name="Pursley I."/>
            <person name="Horton D.L."/>
            <person name="Alikhan N.F."/>
            <person name="Baker D."/>
            <person name="Gharbi K."/>
            <person name="Hall N."/>
            <person name="Watson M."/>
            <person name="Adriaenssens E.M."/>
            <person name="Foster-Nyarko E."/>
            <person name="Jarju S."/>
            <person name="Secka A."/>
            <person name="Antonio M."/>
            <person name="Oren A."/>
            <person name="Chaudhuri R.R."/>
            <person name="La Ragione R."/>
            <person name="Hildebrand F."/>
            <person name="Pallen M.J."/>
        </authorList>
    </citation>
    <scope>NUCLEOTIDE SEQUENCE</scope>
    <source>
        <strain evidence="10">USAMLcec4-12693</strain>
    </source>
</reference>
<dbReference type="Gene3D" id="3.40.50.2300">
    <property type="match status" value="1"/>
</dbReference>
<dbReference type="RefSeq" id="WP_277272551.1">
    <property type="nucleotide sequence ID" value="NZ_DYXE01000092.1"/>
</dbReference>
<dbReference type="PROSITE" id="PS50930">
    <property type="entry name" value="HTH_LYTTR"/>
    <property type="match status" value="1"/>
</dbReference>
<keyword evidence="4" id="KW-0010">Activator</keyword>
<dbReference type="Gene3D" id="2.40.50.1020">
    <property type="entry name" value="LytTr DNA-binding domain"/>
    <property type="match status" value="1"/>
</dbReference>
<protein>
    <recommendedName>
        <fullName evidence="1">Stage 0 sporulation protein A homolog</fullName>
    </recommendedName>
</protein>
<evidence type="ECO:0000313" key="10">
    <source>
        <dbReference type="EMBL" id="HJH50913.1"/>
    </source>
</evidence>
<dbReference type="EMBL" id="DYXE01000092">
    <property type="protein sequence ID" value="HJH50913.1"/>
    <property type="molecule type" value="Genomic_DNA"/>
</dbReference>
<comment type="function">
    <text evidence="6">Required for high-level post-exponential phase expression of a series of secreted proteins.</text>
</comment>
<accession>A0A9D3AKK3</accession>
<comment type="function">
    <text evidence="5">May play the central regulatory role in sporulation. It may be an element of the effector pathway responsible for the activation of sporulation genes in response to nutritional stress. Spo0A may act in concert with spo0H (a sigma factor) to control the expression of some genes that are critical to the sporulation process.</text>
</comment>
<gene>
    <name evidence="10" type="ORF">K8V39_11730</name>
</gene>
<keyword evidence="10" id="KW-0238">DNA-binding</keyword>
<evidence type="ECO:0000256" key="7">
    <source>
        <dbReference type="PROSITE-ProRule" id="PRU00169"/>
    </source>
</evidence>
<keyword evidence="7" id="KW-0597">Phosphoprotein</keyword>
<dbReference type="SUPFAM" id="SSF52172">
    <property type="entry name" value="CheY-like"/>
    <property type="match status" value="1"/>
</dbReference>
<comment type="caution">
    <text evidence="10">The sequence shown here is derived from an EMBL/GenBank/DDBJ whole genome shotgun (WGS) entry which is preliminary data.</text>
</comment>
<dbReference type="PANTHER" id="PTHR37299">
    <property type="entry name" value="TRANSCRIPTIONAL REGULATOR-RELATED"/>
    <property type="match status" value="1"/>
</dbReference>
<name>A0A9D3AKK3_9FIRM</name>
<evidence type="ECO:0000256" key="6">
    <source>
        <dbReference type="ARBA" id="ARBA00037164"/>
    </source>
</evidence>
<keyword evidence="2" id="KW-0963">Cytoplasm</keyword>
<dbReference type="PANTHER" id="PTHR37299:SF3">
    <property type="entry name" value="STAGE 0 SPORULATION PROTEIN A HOMOLOG"/>
    <property type="match status" value="1"/>
</dbReference>
<evidence type="ECO:0000256" key="2">
    <source>
        <dbReference type="ARBA" id="ARBA00022490"/>
    </source>
</evidence>
<organism evidence="10 11">
    <name type="scientific">Merdimonas faecis</name>
    <dbReference type="NCBI Taxonomy" id="1653435"/>
    <lineage>
        <taxon>Bacteria</taxon>
        <taxon>Bacillati</taxon>
        <taxon>Bacillota</taxon>
        <taxon>Clostridia</taxon>
        <taxon>Lachnospirales</taxon>
        <taxon>Lachnospiraceae</taxon>
        <taxon>Merdimonas</taxon>
    </lineage>
</organism>
<evidence type="ECO:0000313" key="11">
    <source>
        <dbReference type="Proteomes" id="UP000813420"/>
    </source>
</evidence>
<dbReference type="Pfam" id="PF00072">
    <property type="entry name" value="Response_reg"/>
    <property type="match status" value="1"/>
</dbReference>
<dbReference type="SMART" id="SM00448">
    <property type="entry name" value="REC"/>
    <property type="match status" value="1"/>
</dbReference>
<dbReference type="GO" id="GO:0000156">
    <property type="term" value="F:phosphorelay response regulator activity"/>
    <property type="evidence" value="ECO:0007669"/>
    <property type="project" value="InterPro"/>
</dbReference>
<dbReference type="SMART" id="SM00850">
    <property type="entry name" value="LytTR"/>
    <property type="match status" value="1"/>
</dbReference>
<sequence length="248" mass="28945">MVPIYLCDDDPQIRAAIRRELEKEILIKGYDMKVAAACAGPEELLEEIQKSGRRGIYFLDVDLKHEQYTGFTLGQAIRKMDPRGFLIYVTAFGELAFETFRYQLEALDYIVKENPEEMFAGIRKCLSAVVERMQDEKEDDRAYFTVKFMDTVRHIPVDEILFFETGAKSHRIILHGLRERIDFTGSIQELEESLGREFVRVHRAYLANVRQIKCLDVKERKVIFTNGEECWFSRSAKKELLRMQSVQA</sequence>
<evidence type="ECO:0000256" key="3">
    <source>
        <dbReference type="ARBA" id="ARBA00023012"/>
    </source>
</evidence>
<dbReference type="InterPro" id="IPR011006">
    <property type="entry name" value="CheY-like_superfamily"/>
</dbReference>
<dbReference type="InterPro" id="IPR007492">
    <property type="entry name" value="LytTR_DNA-bd_dom"/>
</dbReference>
<dbReference type="Pfam" id="PF04397">
    <property type="entry name" value="LytTR"/>
    <property type="match status" value="1"/>
</dbReference>
<dbReference type="InterPro" id="IPR046947">
    <property type="entry name" value="LytR-like"/>
</dbReference>
<feature type="domain" description="Response regulatory" evidence="8">
    <location>
        <begin position="3"/>
        <end position="127"/>
    </location>
</feature>
<keyword evidence="3" id="KW-0902">Two-component regulatory system</keyword>
<dbReference type="AlphaFoldDB" id="A0A9D3AKK3"/>
<dbReference type="InterPro" id="IPR001789">
    <property type="entry name" value="Sig_transdc_resp-reg_receiver"/>
</dbReference>
<feature type="modified residue" description="4-aspartylphosphate" evidence="7">
    <location>
        <position position="60"/>
    </location>
</feature>
<evidence type="ECO:0000256" key="5">
    <source>
        <dbReference type="ARBA" id="ARBA00024867"/>
    </source>
</evidence>
<feature type="domain" description="HTH LytTR-type" evidence="9">
    <location>
        <begin position="155"/>
        <end position="246"/>
    </location>
</feature>
<evidence type="ECO:0000256" key="4">
    <source>
        <dbReference type="ARBA" id="ARBA00023159"/>
    </source>
</evidence>
<dbReference type="GO" id="GO:0003677">
    <property type="term" value="F:DNA binding"/>
    <property type="evidence" value="ECO:0007669"/>
    <property type="project" value="UniProtKB-KW"/>
</dbReference>
<proteinExistence type="predicted"/>
<dbReference type="Proteomes" id="UP000813420">
    <property type="component" value="Unassembled WGS sequence"/>
</dbReference>
<evidence type="ECO:0000256" key="1">
    <source>
        <dbReference type="ARBA" id="ARBA00018672"/>
    </source>
</evidence>